<accession>A0A505CWC9</accession>
<dbReference type="Pfam" id="PF06197">
    <property type="entry name" value="DUF998"/>
    <property type="match status" value="1"/>
</dbReference>
<feature type="transmembrane region" description="Helical" evidence="1">
    <location>
        <begin position="64"/>
        <end position="87"/>
    </location>
</feature>
<dbReference type="InterPro" id="IPR009339">
    <property type="entry name" value="DUF998"/>
</dbReference>
<gene>
    <name evidence="2" type="ORF">FGD71_044730</name>
</gene>
<evidence type="ECO:0000313" key="3">
    <source>
        <dbReference type="Proteomes" id="UP000317378"/>
    </source>
</evidence>
<reference evidence="2 3" key="1">
    <citation type="submission" date="2019-06" db="EMBL/GenBank/DDBJ databases">
        <title>Streptomyces sporangiiformans sp. nov., a novel actinomycete isolated from soil in Mount Song.</title>
        <authorList>
            <person name="Han L."/>
        </authorList>
    </citation>
    <scope>NUCLEOTIDE SEQUENCE [LARGE SCALE GENOMIC DNA]</scope>
    <source>
        <strain evidence="2 3">NEAU-SSA 1</strain>
    </source>
</reference>
<evidence type="ECO:0000256" key="1">
    <source>
        <dbReference type="SAM" id="Phobius"/>
    </source>
</evidence>
<proteinExistence type="predicted"/>
<keyword evidence="1" id="KW-1133">Transmembrane helix</keyword>
<dbReference type="EMBL" id="VCHX02000346">
    <property type="protein sequence ID" value="TPQ15864.1"/>
    <property type="molecule type" value="Genomic_DNA"/>
</dbReference>
<keyword evidence="1" id="KW-0812">Transmembrane</keyword>
<feature type="transmembrane region" description="Helical" evidence="1">
    <location>
        <begin position="23"/>
        <end position="44"/>
    </location>
</feature>
<dbReference type="Proteomes" id="UP000317378">
    <property type="component" value="Unassembled WGS sequence"/>
</dbReference>
<sequence>MSQTNTVSTENTAKAATRTRRSLLACGIVAGPFYVVVSLTQAWTRDGFDPTRHAWSLLANGSLGWIQMTNLMLTGLLVVAGAAGLRGAPAQGAPGTGTGTEAGRGSTWAPRLLSVYGLSMVAAGVFRADPALGFPPGTPDAGTSTSWHGMLHFVSGGVGFVCLVAACFVLAHRFAGAGLRGWAMFSRTTGVVFLTTFMALAASGGRVWANLTFTAAILLAWAWLSMTSMHFNGRAPREVTA</sequence>
<keyword evidence="1" id="KW-0472">Membrane</keyword>
<keyword evidence="3" id="KW-1185">Reference proteome</keyword>
<comment type="caution">
    <text evidence="2">The sequence shown here is derived from an EMBL/GenBank/DDBJ whole genome shotgun (WGS) entry which is preliminary data.</text>
</comment>
<dbReference type="RefSeq" id="WP_119106353.1">
    <property type="nucleotide sequence ID" value="NZ_QXMJ01000346.1"/>
</dbReference>
<feature type="transmembrane region" description="Helical" evidence="1">
    <location>
        <begin position="207"/>
        <end position="224"/>
    </location>
</feature>
<feature type="transmembrane region" description="Helical" evidence="1">
    <location>
        <begin position="146"/>
        <end position="170"/>
    </location>
</feature>
<feature type="transmembrane region" description="Helical" evidence="1">
    <location>
        <begin position="108"/>
        <end position="126"/>
    </location>
</feature>
<protein>
    <submittedName>
        <fullName evidence="2">DUF998 domain-containing protein</fullName>
    </submittedName>
</protein>
<feature type="transmembrane region" description="Helical" evidence="1">
    <location>
        <begin position="182"/>
        <end position="201"/>
    </location>
</feature>
<evidence type="ECO:0000313" key="2">
    <source>
        <dbReference type="EMBL" id="TPQ15864.1"/>
    </source>
</evidence>
<organism evidence="2 3">
    <name type="scientific">Streptomyces sporangiiformans</name>
    <dbReference type="NCBI Taxonomy" id="2315329"/>
    <lineage>
        <taxon>Bacteria</taxon>
        <taxon>Bacillati</taxon>
        <taxon>Actinomycetota</taxon>
        <taxon>Actinomycetes</taxon>
        <taxon>Kitasatosporales</taxon>
        <taxon>Streptomycetaceae</taxon>
        <taxon>Streptomyces</taxon>
    </lineage>
</organism>
<dbReference type="AlphaFoldDB" id="A0A505CWC9"/>
<dbReference type="OrthoDB" id="8159487at2"/>
<name>A0A505CWC9_9ACTN</name>